<accession>A0A8T0WKQ0</accession>
<name>A0A8T0WKQ0_PANVG</name>
<evidence type="ECO:0000313" key="3">
    <source>
        <dbReference type="Proteomes" id="UP000823388"/>
    </source>
</evidence>
<feature type="region of interest" description="Disordered" evidence="1">
    <location>
        <begin position="146"/>
        <end position="185"/>
    </location>
</feature>
<sequence>MATIAKMICSIRYVSCSCHCLQTPVNTCCYGMTESSSAYPTAMSMPLPHPPSLPISISIPHRFPLIDHLRRPPWSSSRRQDVDLTVEADAAAQATSCPSLAQTLAAATSAYFLPSTSVGGHGQARAGAHFVTDHCDFGVGRGVHRSADTGEQHAITGSRTSDFDAIEDEPSDGRKSRHASYCAPPSRQPLAAARLPLALLI</sequence>
<evidence type="ECO:0000256" key="1">
    <source>
        <dbReference type="SAM" id="MobiDB-lite"/>
    </source>
</evidence>
<dbReference type="Proteomes" id="UP000823388">
    <property type="component" value="Chromosome 2K"/>
</dbReference>
<dbReference type="EMBL" id="CM029039">
    <property type="protein sequence ID" value="KAG2643709.1"/>
    <property type="molecule type" value="Genomic_DNA"/>
</dbReference>
<gene>
    <name evidence="2" type="ORF">PVAP13_2KG348001</name>
</gene>
<keyword evidence="3" id="KW-1185">Reference proteome</keyword>
<protein>
    <submittedName>
        <fullName evidence="2">Uncharacterized protein</fullName>
    </submittedName>
</protein>
<evidence type="ECO:0000313" key="2">
    <source>
        <dbReference type="EMBL" id="KAG2643709.1"/>
    </source>
</evidence>
<reference evidence="2" key="1">
    <citation type="submission" date="2020-05" db="EMBL/GenBank/DDBJ databases">
        <title>WGS assembly of Panicum virgatum.</title>
        <authorList>
            <person name="Lovell J.T."/>
            <person name="Jenkins J."/>
            <person name="Shu S."/>
            <person name="Juenger T.E."/>
            <person name="Schmutz J."/>
        </authorList>
    </citation>
    <scope>NUCLEOTIDE SEQUENCE</scope>
    <source>
        <strain evidence="2">AP13</strain>
    </source>
</reference>
<dbReference type="AlphaFoldDB" id="A0A8T0WKQ0"/>
<proteinExistence type="predicted"/>
<organism evidence="2 3">
    <name type="scientific">Panicum virgatum</name>
    <name type="common">Blackwell switchgrass</name>
    <dbReference type="NCBI Taxonomy" id="38727"/>
    <lineage>
        <taxon>Eukaryota</taxon>
        <taxon>Viridiplantae</taxon>
        <taxon>Streptophyta</taxon>
        <taxon>Embryophyta</taxon>
        <taxon>Tracheophyta</taxon>
        <taxon>Spermatophyta</taxon>
        <taxon>Magnoliopsida</taxon>
        <taxon>Liliopsida</taxon>
        <taxon>Poales</taxon>
        <taxon>Poaceae</taxon>
        <taxon>PACMAD clade</taxon>
        <taxon>Panicoideae</taxon>
        <taxon>Panicodae</taxon>
        <taxon>Paniceae</taxon>
        <taxon>Panicinae</taxon>
        <taxon>Panicum</taxon>
        <taxon>Panicum sect. Hiantes</taxon>
    </lineage>
</organism>
<comment type="caution">
    <text evidence="2">The sequence shown here is derived from an EMBL/GenBank/DDBJ whole genome shotgun (WGS) entry which is preliminary data.</text>
</comment>